<keyword evidence="1" id="KW-0472">Membrane</keyword>
<feature type="transmembrane region" description="Helical" evidence="1">
    <location>
        <begin position="78"/>
        <end position="100"/>
    </location>
</feature>
<feature type="transmembrane region" description="Helical" evidence="1">
    <location>
        <begin position="17"/>
        <end position="34"/>
    </location>
</feature>
<keyword evidence="1" id="KW-1133">Transmembrane helix</keyword>
<name>A0ABS6MAL3_9GAMM</name>
<sequence>MSIEQILVVMFYTLKPYLMLIIMALILLAAAWMIGRGRRGERSSLLLPLSLIAGIAAALAAPVLTGSQLAYVVTTTDWTALAGIGIGVALYVWLLLAPVWRSR</sequence>
<comment type="caution">
    <text evidence="2">The sequence shown here is derived from an EMBL/GenBank/DDBJ whole genome shotgun (WGS) entry which is preliminary data.</text>
</comment>
<proteinExistence type="predicted"/>
<feature type="transmembrane region" description="Helical" evidence="1">
    <location>
        <begin position="46"/>
        <end position="66"/>
    </location>
</feature>
<evidence type="ECO:0000313" key="2">
    <source>
        <dbReference type="EMBL" id="MBV0933337.1"/>
    </source>
</evidence>
<dbReference type="RefSeq" id="WP_217334755.1">
    <property type="nucleotide sequence ID" value="NZ_JAHQZT010000008.1"/>
</dbReference>
<protein>
    <submittedName>
        <fullName evidence="2">Uncharacterized protein</fullName>
    </submittedName>
</protein>
<organism evidence="2 3">
    <name type="scientific">Marinobacterium weihaiense</name>
    <dbReference type="NCBI Taxonomy" id="2851016"/>
    <lineage>
        <taxon>Bacteria</taxon>
        <taxon>Pseudomonadati</taxon>
        <taxon>Pseudomonadota</taxon>
        <taxon>Gammaproteobacteria</taxon>
        <taxon>Oceanospirillales</taxon>
        <taxon>Oceanospirillaceae</taxon>
        <taxon>Marinobacterium</taxon>
    </lineage>
</organism>
<evidence type="ECO:0000256" key="1">
    <source>
        <dbReference type="SAM" id="Phobius"/>
    </source>
</evidence>
<dbReference type="Proteomes" id="UP000755551">
    <property type="component" value="Unassembled WGS sequence"/>
</dbReference>
<dbReference type="EMBL" id="JAHQZT010000008">
    <property type="protein sequence ID" value="MBV0933337.1"/>
    <property type="molecule type" value="Genomic_DNA"/>
</dbReference>
<accession>A0ABS6MAL3</accession>
<reference evidence="2 3" key="1">
    <citation type="submission" date="2021-06" db="EMBL/GenBank/DDBJ databases">
        <title>Bacterium isolated from marine sediment.</title>
        <authorList>
            <person name="Zhu K.-L."/>
            <person name="Du Z.-J."/>
            <person name="Liang Q.-Y."/>
        </authorList>
    </citation>
    <scope>NUCLEOTIDE SEQUENCE [LARGE SCALE GENOMIC DNA]</scope>
    <source>
        <strain evidence="2 3">A346</strain>
    </source>
</reference>
<gene>
    <name evidence="2" type="ORF">KTN04_08300</name>
</gene>
<keyword evidence="1" id="KW-0812">Transmembrane</keyword>
<evidence type="ECO:0000313" key="3">
    <source>
        <dbReference type="Proteomes" id="UP000755551"/>
    </source>
</evidence>
<keyword evidence="3" id="KW-1185">Reference proteome</keyword>